<name>A0ABD0K5E8_9CAEN</name>
<reference evidence="1 2" key="1">
    <citation type="journal article" date="2023" name="Sci. Data">
        <title>Genome assembly of the Korean intertidal mud-creeper Batillaria attramentaria.</title>
        <authorList>
            <person name="Patra A.K."/>
            <person name="Ho P.T."/>
            <person name="Jun S."/>
            <person name="Lee S.J."/>
            <person name="Kim Y."/>
            <person name="Won Y.J."/>
        </authorList>
    </citation>
    <scope>NUCLEOTIDE SEQUENCE [LARGE SCALE GENOMIC DNA]</scope>
    <source>
        <strain evidence="1">Wonlab-2016</strain>
    </source>
</reference>
<dbReference type="Proteomes" id="UP001519460">
    <property type="component" value="Unassembled WGS sequence"/>
</dbReference>
<sequence length="91" mass="10155">MSASEEQLMKSPTGKQTELLEVSTTSFSHYNMVVLLFKFMTCNGHTNVIVQGVQEYFCVETVAHYELSAELGPDLYSTTCLELPPCMVEPV</sequence>
<proteinExistence type="predicted"/>
<dbReference type="EMBL" id="JACVVK020000250">
    <property type="protein sequence ID" value="KAK7482140.1"/>
    <property type="molecule type" value="Genomic_DNA"/>
</dbReference>
<comment type="caution">
    <text evidence="1">The sequence shown here is derived from an EMBL/GenBank/DDBJ whole genome shotgun (WGS) entry which is preliminary data.</text>
</comment>
<organism evidence="1 2">
    <name type="scientific">Batillaria attramentaria</name>
    <dbReference type="NCBI Taxonomy" id="370345"/>
    <lineage>
        <taxon>Eukaryota</taxon>
        <taxon>Metazoa</taxon>
        <taxon>Spiralia</taxon>
        <taxon>Lophotrochozoa</taxon>
        <taxon>Mollusca</taxon>
        <taxon>Gastropoda</taxon>
        <taxon>Caenogastropoda</taxon>
        <taxon>Sorbeoconcha</taxon>
        <taxon>Cerithioidea</taxon>
        <taxon>Batillariidae</taxon>
        <taxon>Batillaria</taxon>
    </lineage>
</organism>
<accession>A0ABD0K5E8</accession>
<dbReference type="AlphaFoldDB" id="A0ABD0K5E8"/>
<evidence type="ECO:0000313" key="2">
    <source>
        <dbReference type="Proteomes" id="UP001519460"/>
    </source>
</evidence>
<keyword evidence="2" id="KW-1185">Reference proteome</keyword>
<evidence type="ECO:0000313" key="1">
    <source>
        <dbReference type="EMBL" id="KAK7482140.1"/>
    </source>
</evidence>
<protein>
    <submittedName>
        <fullName evidence="1">Uncharacterized protein</fullName>
    </submittedName>
</protein>
<gene>
    <name evidence="1" type="ORF">BaRGS_00026605</name>
</gene>